<keyword evidence="3" id="KW-1185">Reference proteome</keyword>
<dbReference type="Proteomes" id="UP000829196">
    <property type="component" value="Unassembled WGS sequence"/>
</dbReference>
<proteinExistence type="predicted"/>
<evidence type="ECO:0000256" key="1">
    <source>
        <dbReference type="SAM" id="MobiDB-lite"/>
    </source>
</evidence>
<comment type="caution">
    <text evidence="2">The sequence shown here is derived from an EMBL/GenBank/DDBJ whole genome shotgun (WGS) entry which is preliminary data.</text>
</comment>
<feature type="region of interest" description="Disordered" evidence="1">
    <location>
        <begin position="1"/>
        <end position="22"/>
    </location>
</feature>
<evidence type="ECO:0000313" key="3">
    <source>
        <dbReference type="Proteomes" id="UP000829196"/>
    </source>
</evidence>
<protein>
    <submittedName>
        <fullName evidence="2">Uncharacterized protein</fullName>
    </submittedName>
</protein>
<accession>A0A8T3AG06</accession>
<reference evidence="2" key="1">
    <citation type="journal article" date="2022" name="Front. Genet.">
        <title>Chromosome-Scale Assembly of the Dendrobium nobile Genome Provides Insights Into the Molecular Mechanism of the Biosynthesis of the Medicinal Active Ingredient of Dendrobium.</title>
        <authorList>
            <person name="Xu Q."/>
            <person name="Niu S.-C."/>
            <person name="Li K.-L."/>
            <person name="Zheng P.-J."/>
            <person name="Zhang X.-J."/>
            <person name="Jia Y."/>
            <person name="Liu Y."/>
            <person name="Niu Y.-X."/>
            <person name="Yu L.-H."/>
            <person name="Chen D.-F."/>
            <person name="Zhang G.-Q."/>
        </authorList>
    </citation>
    <scope>NUCLEOTIDE SEQUENCE</scope>
    <source>
        <tissue evidence="2">Leaf</tissue>
    </source>
</reference>
<gene>
    <name evidence="2" type="ORF">KFK09_025107</name>
</gene>
<evidence type="ECO:0000313" key="2">
    <source>
        <dbReference type="EMBL" id="KAI0494961.1"/>
    </source>
</evidence>
<sequence>MDRESASAGGVETLESAAAESESAGLCECRRKSEIYSNFQVIVGLISVSGLTRTRTIFEKGQKSEPEPDPFAN</sequence>
<dbReference type="AlphaFoldDB" id="A0A8T3AG06"/>
<dbReference type="EMBL" id="JAGYWB010000017">
    <property type="protein sequence ID" value="KAI0494961.1"/>
    <property type="molecule type" value="Genomic_DNA"/>
</dbReference>
<organism evidence="2 3">
    <name type="scientific">Dendrobium nobile</name>
    <name type="common">Orchid</name>
    <dbReference type="NCBI Taxonomy" id="94219"/>
    <lineage>
        <taxon>Eukaryota</taxon>
        <taxon>Viridiplantae</taxon>
        <taxon>Streptophyta</taxon>
        <taxon>Embryophyta</taxon>
        <taxon>Tracheophyta</taxon>
        <taxon>Spermatophyta</taxon>
        <taxon>Magnoliopsida</taxon>
        <taxon>Liliopsida</taxon>
        <taxon>Asparagales</taxon>
        <taxon>Orchidaceae</taxon>
        <taxon>Epidendroideae</taxon>
        <taxon>Malaxideae</taxon>
        <taxon>Dendrobiinae</taxon>
        <taxon>Dendrobium</taxon>
    </lineage>
</organism>
<name>A0A8T3AG06_DENNO</name>